<gene>
    <name evidence="1" type="ORF">mMyoMyo1_010103</name>
</gene>
<reference evidence="1 2" key="1">
    <citation type="journal article" date="2020" name="Nature">
        <title>Six reference-quality genomes reveal evolution of bat adaptations.</title>
        <authorList>
            <person name="Jebb D."/>
            <person name="Huang Z."/>
            <person name="Pippel M."/>
            <person name="Hughes G.M."/>
            <person name="Lavrichenko K."/>
            <person name="Devanna P."/>
            <person name="Winkler S."/>
            <person name="Jermiin L.S."/>
            <person name="Skirmuntt E.C."/>
            <person name="Katzourakis A."/>
            <person name="Burkitt-Gray L."/>
            <person name="Ray D.A."/>
            <person name="Sullivan K.A.M."/>
            <person name="Roscito J.G."/>
            <person name="Kirilenko B.M."/>
            <person name="Davalos L.M."/>
            <person name="Corthals A.P."/>
            <person name="Power M.L."/>
            <person name="Jones G."/>
            <person name="Ransome R.D."/>
            <person name="Dechmann D.K.N."/>
            <person name="Locatelli A.G."/>
            <person name="Puechmaille S.J."/>
            <person name="Fedrigo O."/>
            <person name="Jarvis E.D."/>
            <person name="Hiller M."/>
            <person name="Vernes S.C."/>
            <person name="Myers E.W."/>
            <person name="Teeling E.C."/>
        </authorList>
    </citation>
    <scope>NUCLEOTIDE SEQUENCE [LARGE SCALE GENOMIC DNA]</scope>
    <source>
        <strain evidence="1">MMyoMyo1</strain>
        <tissue evidence="1">Flight muscle</tissue>
    </source>
</reference>
<evidence type="ECO:0000313" key="1">
    <source>
        <dbReference type="EMBL" id="KAF6282466.1"/>
    </source>
</evidence>
<name>A0A7J7S1Z3_MYOMY</name>
<keyword evidence="2" id="KW-1185">Reference proteome</keyword>
<accession>A0A7J7S1Z3</accession>
<dbReference type="EMBL" id="JABWUV010000020">
    <property type="protein sequence ID" value="KAF6282466.1"/>
    <property type="molecule type" value="Genomic_DNA"/>
</dbReference>
<dbReference type="AlphaFoldDB" id="A0A7J7S1Z3"/>
<sequence>MACLVSSRLPVLQPYKTTLTTTSWLPGSADHIDNATLLEENVASLELCVLPPAQRNSLVERREAHAVMTGLGRHWPSLGFHGLAQEMRGGHCTRAHISDRCFISLWFNSKAHSSQVDLQLFPPRSE</sequence>
<comment type="caution">
    <text evidence="1">The sequence shown here is derived from an EMBL/GenBank/DDBJ whole genome shotgun (WGS) entry which is preliminary data.</text>
</comment>
<evidence type="ECO:0000313" key="2">
    <source>
        <dbReference type="Proteomes" id="UP000527355"/>
    </source>
</evidence>
<organism evidence="1 2">
    <name type="scientific">Myotis myotis</name>
    <name type="common">Greater mouse-eared bat</name>
    <name type="synonym">Vespertilio myotis</name>
    <dbReference type="NCBI Taxonomy" id="51298"/>
    <lineage>
        <taxon>Eukaryota</taxon>
        <taxon>Metazoa</taxon>
        <taxon>Chordata</taxon>
        <taxon>Craniata</taxon>
        <taxon>Vertebrata</taxon>
        <taxon>Euteleostomi</taxon>
        <taxon>Mammalia</taxon>
        <taxon>Eutheria</taxon>
        <taxon>Laurasiatheria</taxon>
        <taxon>Chiroptera</taxon>
        <taxon>Yangochiroptera</taxon>
        <taxon>Vespertilionidae</taxon>
        <taxon>Myotis</taxon>
    </lineage>
</organism>
<proteinExistence type="predicted"/>
<dbReference type="Proteomes" id="UP000527355">
    <property type="component" value="Unassembled WGS sequence"/>
</dbReference>
<protein>
    <submittedName>
        <fullName evidence="1">Uncharacterized protein</fullName>
    </submittedName>
</protein>